<dbReference type="PROSITE" id="PS50005">
    <property type="entry name" value="TPR"/>
    <property type="match status" value="6"/>
</dbReference>
<dbReference type="InterPro" id="IPR011990">
    <property type="entry name" value="TPR-like_helical_dom_sf"/>
</dbReference>
<sequence length="434" mass="49549">MIKNIFIFSLVSLLFGQSPDKVLNDGKEQLAKGDYEQAEILFRKVLEMDPTFSPAMLELARINLRFGKMKDTQEFLRQAIDIDPENQEYRGEFDRINEINTLMSDASRYMGDSDFDNAFESYRIVLEKFPFFSEASFSKGLVRYREKNLDEAVAHFKKALEINPYHEKARTALGNVTKKSFNDGNRSYKRGDLDGALDSYRKVLEFDEGFYQAHYQIGVIEAKMGNRDRAIGHYEASLEINPNFYKGWFALGLSRKSNGDNSGAISAFNSAVDVYPAYDKAYGAMGEIYLNEKNFEKAIEVLNTSVQVNPNYSKGYSTLGVVYIEIEEWGNAVNNLVLATTYNEKDAMSWYRLASAYNYLGECVNAQKAARNSTEYKKNFGGAWIELGVSTWCNGKGNKIAAVNALEKARKDRSWRKIAEYEMDKIMNPQKYQN</sequence>
<dbReference type="Gene3D" id="1.25.40.10">
    <property type="entry name" value="Tetratricopeptide repeat domain"/>
    <property type="match status" value="3"/>
</dbReference>
<evidence type="ECO:0000256" key="1">
    <source>
        <dbReference type="ARBA" id="ARBA00022737"/>
    </source>
</evidence>
<dbReference type="Pfam" id="PF13414">
    <property type="entry name" value="TPR_11"/>
    <property type="match status" value="1"/>
</dbReference>
<dbReference type="InterPro" id="IPR019734">
    <property type="entry name" value="TPR_rpt"/>
</dbReference>
<dbReference type="PROSITE" id="PS50293">
    <property type="entry name" value="TPR_REGION"/>
    <property type="match status" value="1"/>
</dbReference>
<proteinExistence type="predicted"/>
<dbReference type="Pfam" id="PF14559">
    <property type="entry name" value="TPR_19"/>
    <property type="match status" value="2"/>
</dbReference>
<keyword evidence="1" id="KW-0677">Repeat</keyword>
<reference evidence="3" key="1">
    <citation type="submission" date="2018-05" db="EMBL/GenBank/DDBJ databases">
        <authorList>
            <person name="Lanie J.A."/>
            <person name="Ng W.-L."/>
            <person name="Kazmierczak K.M."/>
            <person name="Andrzejewski T.M."/>
            <person name="Davidsen T.M."/>
            <person name="Wayne K.J."/>
            <person name="Tettelin H."/>
            <person name="Glass J.I."/>
            <person name="Rusch D."/>
            <person name="Podicherti R."/>
            <person name="Tsui H.-C.T."/>
            <person name="Winkler M.E."/>
        </authorList>
    </citation>
    <scope>NUCLEOTIDE SEQUENCE</scope>
</reference>
<dbReference type="AlphaFoldDB" id="A0A381XMU9"/>
<evidence type="ECO:0000313" key="3">
    <source>
        <dbReference type="EMBL" id="SVA65563.1"/>
    </source>
</evidence>
<dbReference type="InterPro" id="IPR050498">
    <property type="entry name" value="Ycf3"/>
</dbReference>
<gene>
    <name evidence="3" type="ORF">METZ01_LOCUS118417</name>
</gene>
<protein>
    <submittedName>
        <fullName evidence="3">Uncharacterized protein</fullName>
    </submittedName>
</protein>
<dbReference type="PANTHER" id="PTHR44858">
    <property type="entry name" value="TETRATRICOPEPTIDE REPEAT PROTEIN 6"/>
    <property type="match status" value="1"/>
</dbReference>
<dbReference type="SUPFAM" id="SSF48452">
    <property type="entry name" value="TPR-like"/>
    <property type="match status" value="2"/>
</dbReference>
<organism evidence="3">
    <name type="scientific">marine metagenome</name>
    <dbReference type="NCBI Taxonomy" id="408172"/>
    <lineage>
        <taxon>unclassified sequences</taxon>
        <taxon>metagenomes</taxon>
        <taxon>ecological metagenomes</taxon>
    </lineage>
</organism>
<accession>A0A381XMU9</accession>
<dbReference type="PANTHER" id="PTHR44858:SF1">
    <property type="entry name" value="UDP-N-ACETYLGLUCOSAMINE--PEPTIDE N-ACETYLGLUCOSAMINYLTRANSFERASE SPINDLY-RELATED"/>
    <property type="match status" value="1"/>
</dbReference>
<dbReference type="SMART" id="SM00028">
    <property type="entry name" value="TPR"/>
    <property type="match status" value="10"/>
</dbReference>
<dbReference type="Pfam" id="PF13432">
    <property type="entry name" value="TPR_16"/>
    <property type="match status" value="1"/>
</dbReference>
<dbReference type="EMBL" id="UINC01015596">
    <property type="protein sequence ID" value="SVA65563.1"/>
    <property type="molecule type" value="Genomic_DNA"/>
</dbReference>
<name>A0A381XMU9_9ZZZZ</name>
<evidence type="ECO:0000256" key="2">
    <source>
        <dbReference type="ARBA" id="ARBA00022803"/>
    </source>
</evidence>
<keyword evidence="2" id="KW-0802">TPR repeat</keyword>